<dbReference type="InterPro" id="IPR000863">
    <property type="entry name" value="Sulfotransferase_dom"/>
</dbReference>
<dbReference type="OrthoDB" id="6138663at2759"/>
<dbReference type="InterPro" id="IPR027417">
    <property type="entry name" value="P-loop_NTPase"/>
</dbReference>
<gene>
    <name evidence="2" type="ORF">NEMVEDRAFT_v1g182889</name>
</gene>
<dbReference type="AlphaFoldDB" id="A7RWZ7"/>
<keyword evidence="3" id="KW-1185">Reference proteome</keyword>
<proteinExistence type="predicted"/>
<dbReference type="FunFam" id="3.40.50.300:FF:003242">
    <property type="entry name" value="Predicted protein"/>
    <property type="match status" value="1"/>
</dbReference>
<dbReference type="Proteomes" id="UP000001593">
    <property type="component" value="Unassembled WGS sequence"/>
</dbReference>
<evidence type="ECO:0000313" key="3">
    <source>
        <dbReference type="Proteomes" id="UP000001593"/>
    </source>
</evidence>
<dbReference type="Gene3D" id="3.40.50.300">
    <property type="entry name" value="P-loop containing nucleotide triphosphate hydrolases"/>
    <property type="match status" value="1"/>
</dbReference>
<dbReference type="GO" id="GO:0006790">
    <property type="term" value="P:sulfur compound metabolic process"/>
    <property type="evidence" value="ECO:0000318"/>
    <property type="project" value="GO_Central"/>
</dbReference>
<dbReference type="InterPro" id="IPR051135">
    <property type="entry name" value="Gal/GlcNAc/GalNAc_ST"/>
</dbReference>
<organism evidence="2 3">
    <name type="scientific">Nematostella vectensis</name>
    <name type="common">Starlet sea anemone</name>
    <dbReference type="NCBI Taxonomy" id="45351"/>
    <lineage>
        <taxon>Eukaryota</taxon>
        <taxon>Metazoa</taxon>
        <taxon>Cnidaria</taxon>
        <taxon>Anthozoa</taxon>
        <taxon>Hexacorallia</taxon>
        <taxon>Actiniaria</taxon>
        <taxon>Edwardsiidae</taxon>
        <taxon>Nematostella</taxon>
    </lineage>
</organism>
<dbReference type="PhylomeDB" id="A7RWZ7"/>
<reference evidence="2 3" key="1">
    <citation type="journal article" date="2007" name="Science">
        <title>Sea anemone genome reveals ancestral eumetazoan gene repertoire and genomic organization.</title>
        <authorList>
            <person name="Putnam N.H."/>
            <person name="Srivastava M."/>
            <person name="Hellsten U."/>
            <person name="Dirks B."/>
            <person name="Chapman J."/>
            <person name="Salamov A."/>
            <person name="Terry A."/>
            <person name="Shapiro H."/>
            <person name="Lindquist E."/>
            <person name="Kapitonov V.V."/>
            <person name="Jurka J."/>
            <person name="Genikhovich G."/>
            <person name="Grigoriev I.V."/>
            <person name="Lucas S.M."/>
            <person name="Steele R.E."/>
            <person name="Finnerty J.R."/>
            <person name="Technau U."/>
            <person name="Martindale M.Q."/>
            <person name="Rokhsar D.S."/>
        </authorList>
    </citation>
    <scope>NUCLEOTIDE SEQUENCE [LARGE SCALE GENOMIC DNA]</scope>
    <source>
        <strain evidence="3">CH2 X CH6</strain>
    </source>
</reference>
<dbReference type="GO" id="GO:0006044">
    <property type="term" value="P:N-acetylglucosamine metabolic process"/>
    <property type="evidence" value="ECO:0000318"/>
    <property type="project" value="GO_Central"/>
</dbReference>
<dbReference type="HOGENOM" id="CLU_028381_4_0_1"/>
<feature type="domain" description="Sulfotransferase" evidence="1">
    <location>
        <begin position="104"/>
        <end position="259"/>
    </location>
</feature>
<dbReference type="PANTHER" id="PTHR10704:SF44">
    <property type="entry name" value="LD35051P-RELATED"/>
    <property type="match status" value="1"/>
</dbReference>
<dbReference type="EMBL" id="DS469548">
    <property type="protein sequence ID" value="EDO44061.1"/>
    <property type="molecule type" value="Genomic_DNA"/>
</dbReference>
<dbReference type="InParanoid" id="A7RWZ7"/>
<dbReference type="GO" id="GO:0001517">
    <property type="term" value="F:N-acetylglucosamine 6-O-sulfotransferase activity"/>
    <property type="evidence" value="ECO:0000318"/>
    <property type="project" value="GO_Central"/>
</dbReference>
<evidence type="ECO:0000313" key="2">
    <source>
        <dbReference type="EMBL" id="EDO44061.1"/>
    </source>
</evidence>
<dbReference type="PANTHER" id="PTHR10704">
    <property type="entry name" value="CARBOHYDRATE SULFOTRANSFERASE"/>
    <property type="match status" value="1"/>
</dbReference>
<evidence type="ECO:0000259" key="1">
    <source>
        <dbReference type="Pfam" id="PF00685"/>
    </source>
</evidence>
<dbReference type="OMA" id="NWIRENT"/>
<dbReference type="SUPFAM" id="SSF52540">
    <property type="entry name" value="P-loop containing nucleoside triphosphate hydrolases"/>
    <property type="match status" value="1"/>
</dbReference>
<accession>A7RWZ7</accession>
<name>A7RWZ7_NEMVE</name>
<dbReference type="Pfam" id="PF00685">
    <property type="entry name" value="Sulfotransfer_1"/>
    <property type="match status" value="1"/>
</dbReference>
<protein>
    <recommendedName>
        <fullName evidence="1">Sulfotransferase domain-containing protein</fullName>
    </recommendedName>
</protein>
<sequence length="291" mass="34443">MFLGEMLDCNFKDSEYLSYFSRPGHFRFSSRVLRKSPFCQPHDEKLSFQEIIKRKLCINVKATELSKTCKELKVTVVKILEHRIMGRQIQSLKPLFETEAFLGKILYLVRDPRAVISSMYFGGWMTYVNAQKQMIFYTIKSEKFIWYVKRICGQIESNLKFIMRPERWLTGRVKVVRYEDLILEPEKNTRKIFKFVDLPFPVDMRQWLYNRTHFKEVLNSNIGTFSTRKNSTISMRKWRLKSPVEMVSLVEKHCSGVMDALGYLPSRGSREILARLDIPLVSRRLIRAGLR</sequence>
<dbReference type="KEGG" id="nve:5516029"/>